<dbReference type="AlphaFoldDB" id="A0A2T3MZF6"/>
<gene>
    <name evidence="2" type="ORF">C9I89_10755</name>
</gene>
<keyword evidence="3" id="KW-1185">Reference proteome</keyword>
<dbReference type="RefSeq" id="WP_107283350.1">
    <property type="nucleotide sequence ID" value="NZ_PYMC01000006.1"/>
</dbReference>
<proteinExistence type="predicted"/>
<evidence type="ECO:0000256" key="1">
    <source>
        <dbReference type="SAM" id="Coils"/>
    </source>
</evidence>
<accession>A0A2T3MZF6</accession>
<feature type="coiled-coil region" evidence="1">
    <location>
        <begin position="72"/>
        <end position="99"/>
    </location>
</feature>
<comment type="caution">
    <text evidence="2">The sequence shown here is derived from an EMBL/GenBank/DDBJ whole genome shotgun (WGS) entry which is preliminary data.</text>
</comment>
<dbReference type="OrthoDB" id="5887304at2"/>
<protein>
    <submittedName>
        <fullName evidence="2">Uncharacterized protein</fullName>
    </submittedName>
</protein>
<evidence type="ECO:0000313" key="3">
    <source>
        <dbReference type="Proteomes" id="UP000240904"/>
    </source>
</evidence>
<reference evidence="2 3" key="1">
    <citation type="submission" date="2018-03" db="EMBL/GenBank/DDBJ databases">
        <title>Whole genome sequencing of Histamine producing bacteria.</title>
        <authorList>
            <person name="Butler K."/>
        </authorList>
    </citation>
    <scope>NUCLEOTIDE SEQUENCE [LARGE SCALE GENOMIC DNA]</scope>
    <source>
        <strain evidence="2 3">DSM 16190</strain>
    </source>
</reference>
<evidence type="ECO:0000313" key="2">
    <source>
        <dbReference type="EMBL" id="PSW05249.1"/>
    </source>
</evidence>
<sequence>MLAEYRKFTLPGKAHLHASVKVIPTGELEVFIKEKHDELHADFDELCFYSCGRNTELICKEHAGQDKVRWHIDLANEDARELAKLIESAEEEFEILMRDL</sequence>
<dbReference type="EMBL" id="PYMC01000006">
    <property type="protein sequence ID" value="PSW05249.1"/>
    <property type="molecule type" value="Genomic_DNA"/>
</dbReference>
<organism evidence="2 3">
    <name type="scientific">Photobacterium lipolyticum</name>
    <dbReference type="NCBI Taxonomy" id="266810"/>
    <lineage>
        <taxon>Bacteria</taxon>
        <taxon>Pseudomonadati</taxon>
        <taxon>Pseudomonadota</taxon>
        <taxon>Gammaproteobacteria</taxon>
        <taxon>Vibrionales</taxon>
        <taxon>Vibrionaceae</taxon>
        <taxon>Photobacterium</taxon>
    </lineage>
</organism>
<dbReference type="Proteomes" id="UP000240904">
    <property type="component" value="Unassembled WGS sequence"/>
</dbReference>
<name>A0A2T3MZF6_9GAMM</name>
<keyword evidence="1" id="KW-0175">Coiled coil</keyword>